<dbReference type="Proteomes" id="UP000494214">
    <property type="component" value="Unassembled WGS sequence"/>
</dbReference>
<dbReference type="AlphaFoldDB" id="A0A6S7AD23"/>
<gene>
    <name evidence="2" type="ORF">LMG26690_03336</name>
</gene>
<dbReference type="EMBL" id="CADIJM010000006">
    <property type="protein sequence ID" value="CAB3713269.1"/>
    <property type="molecule type" value="Genomic_DNA"/>
</dbReference>
<evidence type="ECO:0000313" key="3">
    <source>
        <dbReference type="Proteomes" id="UP000494214"/>
    </source>
</evidence>
<evidence type="ECO:0000256" key="1">
    <source>
        <dbReference type="SAM" id="SignalP"/>
    </source>
</evidence>
<keyword evidence="1" id="KW-0732">Signal</keyword>
<feature type="chain" id="PRO_5028915189" evidence="1">
    <location>
        <begin position="23"/>
        <end position="176"/>
    </location>
</feature>
<proteinExistence type="predicted"/>
<name>A0A6S7AD23_9BURK</name>
<evidence type="ECO:0000313" key="2">
    <source>
        <dbReference type="EMBL" id="CAB3713269.1"/>
    </source>
</evidence>
<feature type="signal peptide" evidence="1">
    <location>
        <begin position="1"/>
        <end position="22"/>
    </location>
</feature>
<accession>A0A6S7AD23</accession>
<organism evidence="2 3">
    <name type="scientific">Achromobacter animicus</name>
    <dbReference type="NCBI Taxonomy" id="1389935"/>
    <lineage>
        <taxon>Bacteria</taxon>
        <taxon>Pseudomonadati</taxon>
        <taxon>Pseudomonadota</taxon>
        <taxon>Betaproteobacteria</taxon>
        <taxon>Burkholderiales</taxon>
        <taxon>Alcaligenaceae</taxon>
        <taxon>Achromobacter</taxon>
    </lineage>
</organism>
<dbReference type="RefSeq" id="WP_175124110.1">
    <property type="nucleotide sequence ID" value="NZ_CADIJM010000006.1"/>
</dbReference>
<keyword evidence="3" id="KW-1185">Reference proteome</keyword>
<sequence>MQFHAKSMSQLALGIGSALVCAAMPVSAGAAEASASLKWSTDPSTQCRFVAPESLGDGPKYWTGFCSSVTGVATGVGTIVARTANQAGPAFYGELRAGVPIIGVVSDGAGYRAGLFDGKEIGTSKEAERVDIDDSFKVAERAAMQVSAYYAQQKNTASAKHYQGVAKQFASQLERD</sequence>
<reference evidence="2 3" key="1">
    <citation type="submission" date="2020-04" db="EMBL/GenBank/DDBJ databases">
        <authorList>
            <person name="De Canck E."/>
        </authorList>
    </citation>
    <scope>NUCLEOTIDE SEQUENCE [LARGE SCALE GENOMIC DNA]</scope>
    <source>
        <strain evidence="2 3">LMG 26690</strain>
    </source>
</reference>
<protein>
    <submittedName>
        <fullName evidence="2">Uncharacterized protein</fullName>
    </submittedName>
</protein>